<dbReference type="EMBL" id="CP041186">
    <property type="protein sequence ID" value="QDG49585.1"/>
    <property type="molecule type" value="Genomic_DNA"/>
</dbReference>
<evidence type="ECO:0000256" key="1">
    <source>
        <dbReference type="ARBA" id="ARBA00006611"/>
    </source>
</evidence>
<dbReference type="FunFam" id="3.40.50.300:FF:000398">
    <property type="entry name" value="Type IV pilus assembly ATPase PilB"/>
    <property type="match status" value="1"/>
</dbReference>
<dbReference type="Pfam" id="PF05157">
    <property type="entry name" value="MshEN"/>
    <property type="match status" value="1"/>
</dbReference>
<evidence type="ECO:0000259" key="4">
    <source>
        <dbReference type="PROSITE" id="PS00662"/>
    </source>
</evidence>
<dbReference type="Gene3D" id="3.30.450.90">
    <property type="match status" value="1"/>
</dbReference>
<protein>
    <submittedName>
        <fullName evidence="5">Type II secretion system protein E</fullName>
    </submittedName>
</protein>
<evidence type="ECO:0000313" key="6">
    <source>
        <dbReference type="Proteomes" id="UP000315995"/>
    </source>
</evidence>
<keyword evidence="6" id="KW-1185">Reference proteome</keyword>
<dbReference type="Proteomes" id="UP000315995">
    <property type="component" value="Chromosome"/>
</dbReference>
<dbReference type="Gene3D" id="3.30.300.160">
    <property type="entry name" value="Type II secretion system, protein E, N-terminal domain"/>
    <property type="match status" value="1"/>
</dbReference>
<accession>A0A5B8Y465</accession>
<dbReference type="GO" id="GO:0005524">
    <property type="term" value="F:ATP binding"/>
    <property type="evidence" value="ECO:0007669"/>
    <property type="project" value="UniProtKB-KW"/>
</dbReference>
<dbReference type="InterPro" id="IPR001482">
    <property type="entry name" value="T2SS/T4SS_dom"/>
</dbReference>
<keyword evidence="3" id="KW-0067">ATP-binding</keyword>
<keyword evidence="2" id="KW-0547">Nucleotide-binding</keyword>
<sequence length="782" mass="86920">MPAEHASHMHVTLGLVSGQNRVGYLKKFDPAASDLLLICPRKNAEGRAVDVELAVPAHDLCFVAFHKAVGDDDGHTEERDDRPDFCVHLPGSRKFVVTADPDAVDRKPGFFADPISHYSWFERIFFYAHGINAVEDMAPLGSLLVAAGVVPPDAIKDGLREQAALQNTPVGQILVEQEAVTSEAVEEAATLQEQSAAEAEKNPRSNRRLRLGEVLVDAGLATEQDIEDALAEQKRRRGMRLGQVLVEMGIVSEREISETLAKKFNLEFVDLNDRKIDPEAADEVPLDIIERFELVPLSTSDTELVLAMADPLEMEPLDLLRFSLGKKIREVVATPSQIERLSHHYIEQRARDERAAELEAILQELHAEAERHVRTSDADVRLDDTQDGAIVRMVNQIIIDAFRRDASDIHIEPNGEEAPVQVRFRIDGVCETYREIPAAHRAPLVARIKIMANLDITERRKPQDGKIKVQVGSRKLELRVATVPTVNRDEDVVLRILASGDAMPLEQLSFSDENLRELRKAVQTPYGLILAVGPTGSGKTTTLHALLGSINNVERKIWTAEDPVEITQAGLRQVQVHPDIGFTFANALRSFLRADPDVIMVGEMRDKETATIGIEASLTGHLVFSTLHTNSAPETVTRLVDMGLDPFSFADALVAVVAQRLARRLCVSCREKYEASDDERNEIAELLGEDRLAERLDGRPLTLWRAKGCSLCDHKGYRGRVGIHELLLTSEELRQAIYRRQSVDDIRRVARESGMRTLIEDGVEKCLDGITDLSQILAVCSR</sequence>
<evidence type="ECO:0000256" key="2">
    <source>
        <dbReference type="ARBA" id="ARBA00022741"/>
    </source>
</evidence>
<dbReference type="SUPFAM" id="SSF52540">
    <property type="entry name" value="P-loop containing nucleoside triphosphate hydrolases"/>
    <property type="match status" value="1"/>
</dbReference>
<dbReference type="GO" id="GO:0005886">
    <property type="term" value="C:plasma membrane"/>
    <property type="evidence" value="ECO:0007669"/>
    <property type="project" value="TreeGrafter"/>
</dbReference>
<dbReference type="PANTHER" id="PTHR30258:SF1">
    <property type="entry name" value="PROTEIN TRANSPORT PROTEIN HOFB HOMOLOG"/>
    <property type="match status" value="1"/>
</dbReference>
<reference evidence="5 6" key="1">
    <citation type="submission" date="2019-06" db="EMBL/GenBank/DDBJ databases">
        <title>Persicimonas caeni gen. nov., sp. nov., a predatory bacterium isolated from solar saltern.</title>
        <authorList>
            <person name="Wang S."/>
        </authorList>
    </citation>
    <scope>NUCLEOTIDE SEQUENCE [LARGE SCALE GENOMIC DNA]</scope>
    <source>
        <strain evidence="5 6">YN101</strain>
    </source>
</reference>
<dbReference type="Gene3D" id="3.40.50.300">
    <property type="entry name" value="P-loop containing nucleotide triphosphate hydrolases"/>
    <property type="match status" value="1"/>
</dbReference>
<dbReference type="GO" id="GO:0016887">
    <property type="term" value="F:ATP hydrolysis activity"/>
    <property type="evidence" value="ECO:0007669"/>
    <property type="project" value="TreeGrafter"/>
</dbReference>
<dbReference type="InterPro" id="IPR007831">
    <property type="entry name" value="T2SS_GspE_N"/>
</dbReference>
<dbReference type="SUPFAM" id="SSF160246">
    <property type="entry name" value="EspE N-terminal domain-like"/>
    <property type="match status" value="1"/>
</dbReference>
<dbReference type="OrthoDB" id="9805147at2"/>
<comment type="similarity">
    <text evidence="1">Belongs to the GSP E family.</text>
</comment>
<name>A0A4Y6PP52_PERCE</name>
<dbReference type="RefSeq" id="WP_141196082.1">
    <property type="nucleotide sequence ID" value="NZ_CP041186.1"/>
</dbReference>
<feature type="domain" description="Bacterial type II secretion system protein E" evidence="4">
    <location>
        <begin position="592"/>
        <end position="606"/>
    </location>
</feature>
<dbReference type="PROSITE" id="PS00662">
    <property type="entry name" value="T2SP_E"/>
    <property type="match status" value="1"/>
</dbReference>
<evidence type="ECO:0000256" key="3">
    <source>
        <dbReference type="ARBA" id="ARBA00022840"/>
    </source>
</evidence>
<dbReference type="InterPro" id="IPR037257">
    <property type="entry name" value="T2SS_E_N_sf"/>
</dbReference>
<dbReference type="Pfam" id="PF00437">
    <property type="entry name" value="T2SSE"/>
    <property type="match status" value="1"/>
</dbReference>
<dbReference type="CDD" id="cd01129">
    <property type="entry name" value="PulE-GspE-like"/>
    <property type="match status" value="1"/>
</dbReference>
<accession>A0A4Y6PP52</accession>
<dbReference type="InterPro" id="IPR027417">
    <property type="entry name" value="P-loop_NTPase"/>
</dbReference>
<proteinExistence type="inferred from homology"/>
<organism evidence="5 6">
    <name type="scientific">Persicimonas caeni</name>
    <dbReference type="NCBI Taxonomy" id="2292766"/>
    <lineage>
        <taxon>Bacteria</taxon>
        <taxon>Deltaproteobacteria</taxon>
        <taxon>Bradymonadales</taxon>
        <taxon>Bradymonadaceae</taxon>
        <taxon>Persicimonas</taxon>
    </lineage>
</organism>
<gene>
    <name evidence="5" type="ORF">FIV42_02165</name>
</gene>
<evidence type="ECO:0000313" key="5">
    <source>
        <dbReference type="EMBL" id="QDG49585.1"/>
    </source>
</evidence>
<dbReference type="AlphaFoldDB" id="A0A4Y6PP52"/>
<dbReference type="PANTHER" id="PTHR30258">
    <property type="entry name" value="TYPE II SECRETION SYSTEM PROTEIN GSPE-RELATED"/>
    <property type="match status" value="1"/>
</dbReference>